<evidence type="ECO:0000256" key="5">
    <source>
        <dbReference type="ARBA" id="ARBA00023136"/>
    </source>
</evidence>
<keyword evidence="3 6" id="KW-0812">Transmembrane</keyword>
<evidence type="ECO:0000313" key="7">
    <source>
        <dbReference type="EMBL" id="CAD7085286.1"/>
    </source>
</evidence>
<evidence type="ECO:0000256" key="3">
    <source>
        <dbReference type="ARBA" id="ARBA00022692"/>
    </source>
</evidence>
<evidence type="ECO:0000313" key="8">
    <source>
        <dbReference type="Proteomes" id="UP000594454"/>
    </source>
</evidence>
<dbReference type="Proteomes" id="UP000594454">
    <property type="component" value="Chromosome 3"/>
</dbReference>
<keyword evidence="5 6" id="KW-0472">Membrane</keyword>
<evidence type="ECO:0000256" key="4">
    <source>
        <dbReference type="ARBA" id="ARBA00022989"/>
    </source>
</evidence>
<gene>
    <name evidence="7" type="ORF">HERILL_LOCUS8137</name>
</gene>
<comment type="subcellular location">
    <subcellularLocation>
        <location evidence="1">Cell membrane</location>
        <topology evidence="1">Multi-pass membrane protein</topology>
    </subcellularLocation>
</comment>
<keyword evidence="4 6" id="KW-1133">Transmembrane helix</keyword>
<dbReference type="AlphaFoldDB" id="A0A7R8UQW0"/>
<dbReference type="GO" id="GO:0050909">
    <property type="term" value="P:sensory perception of taste"/>
    <property type="evidence" value="ECO:0007669"/>
    <property type="project" value="InterPro"/>
</dbReference>
<proteinExistence type="predicted"/>
<evidence type="ECO:0000256" key="1">
    <source>
        <dbReference type="ARBA" id="ARBA00004651"/>
    </source>
</evidence>
<evidence type="ECO:0008006" key="9">
    <source>
        <dbReference type="Google" id="ProtNLM"/>
    </source>
</evidence>
<feature type="transmembrane region" description="Helical" evidence="6">
    <location>
        <begin position="20"/>
        <end position="43"/>
    </location>
</feature>
<dbReference type="GO" id="GO:0005886">
    <property type="term" value="C:plasma membrane"/>
    <property type="evidence" value="ECO:0007669"/>
    <property type="project" value="UniProtKB-SubCell"/>
</dbReference>
<dbReference type="InterPro" id="IPR013604">
    <property type="entry name" value="7TM_chemorcpt"/>
</dbReference>
<protein>
    <recommendedName>
        <fullName evidence="9">Gustatory receptor</fullName>
    </recommendedName>
</protein>
<sequence length="257" mass="29382">MIISSYETTWEFLFMVIAEFIWYISLNALSVLFMAIIVILLVLKTLNKELENTLAHIKETLNNRNATKAITVQKCCIYSDEIAKLARIHMEISQISKELNHLFQLQILMSLTGKFATLLCSIFGTYMNTLHPMEGENSSYRTFYIFTTTLDVFLVMYVADMATEEDKRTTTILNKTMLVKDKILHDSDKYHDTQQIVSRISELKLTANIGPAYPHRITLIPYCAILIAIKSLPYPPSLQYTCTLASSELGLEDEVKV</sequence>
<dbReference type="Pfam" id="PF08395">
    <property type="entry name" value="7tm_7"/>
    <property type="match status" value="1"/>
</dbReference>
<organism evidence="7 8">
    <name type="scientific">Hermetia illucens</name>
    <name type="common">Black soldier fly</name>
    <dbReference type="NCBI Taxonomy" id="343691"/>
    <lineage>
        <taxon>Eukaryota</taxon>
        <taxon>Metazoa</taxon>
        <taxon>Ecdysozoa</taxon>
        <taxon>Arthropoda</taxon>
        <taxon>Hexapoda</taxon>
        <taxon>Insecta</taxon>
        <taxon>Pterygota</taxon>
        <taxon>Neoptera</taxon>
        <taxon>Endopterygota</taxon>
        <taxon>Diptera</taxon>
        <taxon>Brachycera</taxon>
        <taxon>Stratiomyomorpha</taxon>
        <taxon>Stratiomyidae</taxon>
        <taxon>Hermetiinae</taxon>
        <taxon>Hermetia</taxon>
    </lineage>
</organism>
<dbReference type="EMBL" id="LR899011">
    <property type="protein sequence ID" value="CAD7085286.1"/>
    <property type="molecule type" value="Genomic_DNA"/>
</dbReference>
<keyword evidence="2" id="KW-1003">Cell membrane</keyword>
<keyword evidence="8" id="KW-1185">Reference proteome</keyword>
<name>A0A7R8UQW0_HERIL</name>
<evidence type="ECO:0000256" key="2">
    <source>
        <dbReference type="ARBA" id="ARBA00022475"/>
    </source>
</evidence>
<feature type="transmembrane region" description="Helical" evidence="6">
    <location>
        <begin position="107"/>
        <end position="127"/>
    </location>
</feature>
<reference evidence="7 8" key="1">
    <citation type="submission" date="2020-11" db="EMBL/GenBank/DDBJ databases">
        <authorList>
            <person name="Wallbank WR R."/>
            <person name="Pardo Diaz C."/>
            <person name="Kozak K."/>
            <person name="Martin S."/>
            <person name="Jiggins C."/>
            <person name="Moest M."/>
            <person name="Warren A I."/>
            <person name="Generalovic N T."/>
            <person name="Byers J.R.P. K."/>
            <person name="Montejo-Kovacevich G."/>
            <person name="Yen C E."/>
        </authorList>
    </citation>
    <scope>NUCLEOTIDE SEQUENCE [LARGE SCALE GENOMIC DNA]</scope>
</reference>
<accession>A0A7R8UQW0</accession>
<feature type="transmembrane region" description="Helical" evidence="6">
    <location>
        <begin position="139"/>
        <end position="159"/>
    </location>
</feature>
<evidence type="ECO:0000256" key="6">
    <source>
        <dbReference type="SAM" id="Phobius"/>
    </source>
</evidence>
<dbReference type="InParanoid" id="A0A7R8UQW0"/>